<dbReference type="Proteomes" id="UP001497482">
    <property type="component" value="Chromosome 5"/>
</dbReference>
<gene>
    <name evidence="2" type="ORF">KC01_LOCUS33435</name>
</gene>
<feature type="region of interest" description="Disordered" evidence="1">
    <location>
        <begin position="1"/>
        <end position="31"/>
    </location>
</feature>
<evidence type="ECO:0000256" key="1">
    <source>
        <dbReference type="SAM" id="MobiDB-lite"/>
    </source>
</evidence>
<reference evidence="2 3" key="1">
    <citation type="submission" date="2024-04" db="EMBL/GenBank/DDBJ databases">
        <authorList>
            <person name="Waldvogel A.-M."/>
            <person name="Schoenle A."/>
        </authorList>
    </citation>
    <scope>NUCLEOTIDE SEQUENCE [LARGE SCALE GENOMIC DNA]</scope>
</reference>
<organism evidence="2 3">
    <name type="scientific">Knipowitschia caucasica</name>
    <name type="common">Caucasian dwarf goby</name>
    <name type="synonym">Pomatoschistus caucasicus</name>
    <dbReference type="NCBI Taxonomy" id="637954"/>
    <lineage>
        <taxon>Eukaryota</taxon>
        <taxon>Metazoa</taxon>
        <taxon>Chordata</taxon>
        <taxon>Craniata</taxon>
        <taxon>Vertebrata</taxon>
        <taxon>Euteleostomi</taxon>
        <taxon>Actinopterygii</taxon>
        <taxon>Neopterygii</taxon>
        <taxon>Teleostei</taxon>
        <taxon>Neoteleostei</taxon>
        <taxon>Acanthomorphata</taxon>
        <taxon>Gobiaria</taxon>
        <taxon>Gobiiformes</taxon>
        <taxon>Gobioidei</taxon>
        <taxon>Gobiidae</taxon>
        <taxon>Gobiinae</taxon>
        <taxon>Knipowitschia</taxon>
    </lineage>
</organism>
<evidence type="ECO:0000313" key="3">
    <source>
        <dbReference type="Proteomes" id="UP001497482"/>
    </source>
</evidence>
<dbReference type="AlphaFoldDB" id="A0AAV2LYP4"/>
<evidence type="ECO:0000313" key="2">
    <source>
        <dbReference type="EMBL" id="CAL1606206.1"/>
    </source>
</evidence>
<sequence>MVAALKPVSMAKGARKLASPNNRAPSPALSPSQAPDLLLNFSEGAGQWLRAAELLRLAVIGIICHGARQAGRQEEAESGASLLPQIKITQGSAKEAAGPVLCLWSKGILNAF</sequence>
<name>A0AAV2LYP4_KNICA</name>
<dbReference type="EMBL" id="OZ035827">
    <property type="protein sequence ID" value="CAL1606206.1"/>
    <property type="molecule type" value="Genomic_DNA"/>
</dbReference>
<proteinExistence type="predicted"/>
<keyword evidence="3" id="KW-1185">Reference proteome</keyword>
<protein>
    <submittedName>
        <fullName evidence="2">Uncharacterized protein</fullName>
    </submittedName>
</protein>
<accession>A0AAV2LYP4</accession>